<organism evidence="1 2">
    <name type="scientific">Prosthecobacter debontii</name>
    <dbReference type="NCBI Taxonomy" id="48467"/>
    <lineage>
        <taxon>Bacteria</taxon>
        <taxon>Pseudomonadati</taxon>
        <taxon>Verrucomicrobiota</taxon>
        <taxon>Verrucomicrobiia</taxon>
        <taxon>Verrucomicrobiales</taxon>
        <taxon>Verrucomicrobiaceae</taxon>
        <taxon>Prosthecobacter</taxon>
    </lineage>
</organism>
<keyword evidence="2" id="KW-1185">Reference proteome</keyword>
<name>A0A1T4Y4J0_9BACT</name>
<gene>
    <name evidence="1" type="ORF">SAMN02745166_02454</name>
</gene>
<dbReference type="AlphaFoldDB" id="A0A1T4Y4J0"/>
<protein>
    <submittedName>
        <fullName evidence="1">Uncharacterized protein</fullName>
    </submittedName>
</protein>
<accession>A0A1T4Y4J0</accession>
<reference evidence="2" key="1">
    <citation type="submission" date="2017-02" db="EMBL/GenBank/DDBJ databases">
        <authorList>
            <person name="Varghese N."/>
            <person name="Submissions S."/>
        </authorList>
    </citation>
    <scope>NUCLEOTIDE SEQUENCE [LARGE SCALE GENOMIC DNA]</scope>
    <source>
        <strain evidence="2">ATCC 700200</strain>
    </source>
</reference>
<dbReference type="Proteomes" id="UP000190774">
    <property type="component" value="Unassembled WGS sequence"/>
</dbReference>
<evidence type="ECO:0000313" key="2">
    <source>
        <dbReference type="Proteomes" id="UP000190774"/>
    </source>
</evidence>
<proteinExistence type="predicted"/>
<dbReference type="EMBL" id="FUYE01000007">
    <property type="protein sequence ID" value="SKA96699.1"/>
    <property type="molecule type" value="Genomic_DNA"/>
</dbReference>
<evidence type="ECO:0000313" key="1">
    <source>
        <dbReference type="EMBL" id="SKA96699.1"/>
    </source>
</evidence>
<sequence>MPTDNPASFLGSHSSPFPPDTSVLHLPTLLSCTHRQSAFPCCMKILVILAFFASAIIQAADGWAYLENDQVKLGVNLDAGACIGWFSRAGSKDNLLDAYDVGRYVQQSYYGDADGSDWNGKPWRYNPVQGGSWRNLPAQVLETRQEPNLLYAKIHPRHWATGRLLEDVTMEQWLHLEGRQARLKFKMTYSGSKDHRPHHQELPALFVPASLDTLVFVGPDGTLQRLHPGFPNEYVRRGAEPWMAWVNAANEGIGLWMPHTDQVTTYRVRNGNKADCSYLAPIQTFALKPGLVFEYEVALIAGSLEEIRAAFRR</sequence>
<dbReference type="STRING" id="48467.SAMN02745166_02454"/>